<evidence type="ECO:0000256" key="1">
    <source>
        <dbReference type="ARBA" id="ARBA00010055"/>
    </source>
</evidence>
<sequence>MLALWDREAVEKEGLERQQAERRAEMKAQQVIELACAKERADEWHKQDEESFTRDARQREELEKAREEQLVKVAEANAKARLEAEESMRAEQVALNAERVRQEAIRAARKPVLHRPCATDDKPYTWEEGMEKRVRMFRQIGTSGDTLIIKLDKELNMLQIEESIKGISVEDLAEQLEGVSSPRYVLYIHEHKHADGRTQLPIAFILFMPPSVPVDLKVLYTRPVMSLVNDFKVNKHFSLDDADTLDVTWLDEQLGFRRG</sequence>
<dbReference type="Gene3D" id="3.40.20.10">
    <property type="entry name" value="Severin"/>
    <property type="match status" value="1"/>
</dbReference>
<name>A0A7S3WUU3_9SPIT</name>
<evidence type="ECO:0000259" key="3">
    <source>
        <dbReference type="PROSITE" id="PS51263"/>
    </source>
</evidence>
<dbReference type="PANTHER" id="PTHR11249:SF2">
    <property type="entry name" value="GLIA MATURATION FACTOR"/>
    <property type="match status" value="1"/>
</dbReference>
<dbReference type="SUPFAM" id="SSF55753">
    <property type="entry name" value="Actin depolymerizing proteins"/>
    <property type="match status" value="1"/>
</dbReference>
<dbReference type="InterPro" id="IPR002108">
    <property type="entry name" value="ADF-H"/>
</dbReference>
<dbReference type="InterPro" id="IPR029006">
    <property type="entry name" value="ADF-H/Gelsolin-like_dom_sf"/>
</dbReference>
<dbReference type="InterPro" id="IPR011171">
    <property type="entry name" value="GMF"/>
</dbReference>
<dbReference type="PANTHER" id="PTHR11249">
    <property type="entry name" value="GLIAL FACTOR NATURATION FACTOR"/>
    <property type="match status" value="1"/>
</dbReference>
<evidence type="ECO:0000256" key="2">
    <source>
        <dbReference type="SAM" id="MobiDB-lite"/>
    </source>
</evidence>
<feature type="domain" description="ADF-H" evidence="3">
    <location>
        <begin position="121"/>
        <end position="255"/>
    </location>
</feature>
<dbReference type="SMART" id="SM00102">
    <property type="entry name" value="ADF"/>
    <property type="match status" value="1"/>
</dbReference>
<dbReference type="GO" id="GO:0030864">
    <property type="term" value="C:cortical actin cytoskeleton"/>
    <property type="evidence" value="ECO:0007669"/>
    <property type="project" value="TreeGrafter"/>
</dbReference>
<dbReference type="GO" id="GO:0034316">
    <property type="term" value="P:negative regulation of Arp2/3 complex-mediated actin nucleation"/>
    <property type="evidence" value="ECO:0007669"/>
    <property type="project" value="TreeGrafter"/>
</dbReference>
<dbReference type="Pfam" id="PF00241">
    <property type="entry name" value="Cofilin_ADF"/>
    <property type="match status" value="1"/>
</dbReference>
<feature type="region of interest" description="Disordered" evidence="2">
    <location>
        <begin position="40"/>
        <end position="59"/>
    </location>
</feature>
<accession>A0A7S3WUU3</accession>
<proteinExistence type="inferred from homology"/>
<comment type="similarity">
    <text evidence="1">Belongs to the actin-binding proteins ADF family. GMF subfamily.</text>
</comment>
<reference evidence="4" key="1">
    <citation type="submission" date="2021-01" db="EMBL/GenBank/DDBJ databases">
        <authorList>
            <person name="Corre E."/>
            <person name="Pelletier E."/>
            <person name="Niang G."/>
            <person name="Scheremetjew M."/>
            <person name="Finn R."/>
            <person name="Kale V."/>
            <person name="Holt S."/>
            <person name="Cochrane G."/>
            <person name="Meng A."/>
            <person name="Brown T."/>
            <person name="Cohen L."/>
        </authorList>
    </citation>
    <scope>NUCLEOTIDE SEQUENCE</scope>
    <source>
        <strain evidence="4">SPMC142</strain>
    </source>
</reference>
<evidence type="ECO:0000313" key="4">
    <source>
        <dbReference type="EMBL" id="CAE0579788.1"/>
    </source>
</evidence>
<dbReference type="EMBL" id="HBIQ01076673">
    <property type="protein sequence ID" value="CAE0579788.1"/>
    <property type="molecule type" value="Transcribed_RNA"/>
</dbReference>
<protein>
    <recommendedName>
        <fullName evidence="3">ADF-H domain-containing protein</fullName>
    </recommendedName>
</protein>
<dbReference type="GO" id="GO:0071846">
    <property type="term" value="P:actin filament debranching"/>
    <property type="evidence" value="ECO:0007669"/>
    <property type="project" value="InterPro"/>
</dbReference>
<gene>
    <name evidence="4" type="ORF">SACU0126_LOCUS24412</name>
</gene>
<organism evidence="4">
    <name type="scientific">Strombidinopsis acuminata</name>
    <dbReference type="NCBI Taxonomy" id="141414"/>
    <lineage>
        <taxon>Eukaryota</taxon>
        <taxon>Sar</taxon>
        <taxon>Alveolata</taxon>
        <taxon>Ciliophora</taxon>
        <taxon>Intramacronucleata</taxon>
        <taxon>Spirotrichea</taxon>
        <taxon>Choreotrichia</taxon>
        <taxon>Choreotrichida</taxon>
        <taxon>Strombidinopsidae</taxon>
        <taxon>Strombidinopsis</taxon>
    </lineage>
</organism>
<dbReference type="AlphaFoldDB" id="A0A7S3WUU3"/>
<dbReference type="PROSITE" id="PS51263">
    <property type="entry name" value="ADF_H"/>
    <property type="match status" value="1"/>
</dbReference>
<dbReference type="GO" id="GO:0003779">
    <property type="term" value="F:actin binding"/>
    <property type="evidence" value="ECO:0007669"/>
    <property type="project" value="InterPro"/>
</dbReference>
<dbReference type="GO" id="GO:0071933">
    <property type="term" value="F:Arp2/3 complex binding"/>
    <property type="evidence" value="ECO:0007669"/>
    <property type="project" value="InterPro"/>
</dbReference>